<keyword evidence="1" id="KW-0808">Transferase</keyword>
<dbReference type="PANTHER" id="PTHR10605:SF72">
    <property type="entry name" value="HEPARAN SULFATE 3-O SULFOTRANSFERASE-B, ISOFORM A"/>
    <property type="match status" value="1"/>
</dbReference>
<feature type="disulfide bond" evidence="5">
    <location>
        <begin position="375"/>
        <end position="386"/>
    </location>
</feature>
<keyword evidence="6" id="KW-0812">Transmembrane</keyword>
<feature type="domain" description="Sulfotransferase" evidence="7">
    <location>
        <begin position="161"/>
        <end position="357"/>
    </location>
</feature>
<dbReference type="PANTHER" id="PTHR10605">
    <property type="entry name" value="HEPARAN SULFATE SULFOTRANSFERASE"/>
    <property type="match status" value="1"/>
</dbReference>
<dbReference type="SUPFAM" id="SSF52540">
    <property type="entry name" value="P-loop containing nucleoside triphosphate hydrolases"/>
    <property type="match status" value="1"/>
</dbReference>
<dbReference type="Pfam" id="PF00685">
    <property type="entry name" value="Sulfotransfer_1"/>
    <property type="match status" value="1"/>
</dbReference>
<sequence length="430" mass="50198">MCYLSEGMAVNCTKRDIWIFLLVCVLFLSYHAYYNGRCQSPCEKRRQPLPSTYSRLVGITEASVLNTSEWYVACLGDRKESDSLQVGLNDVAILKEFPPLDKIDILVKQAFLRLSPEKANAFCANALLILKEESYWSLTVTERWKFALKIFATVGIRQRLPDVIGIGVKKSGSSALRLYLAHHPNIRLPDIYSEAHYFDWKYFMSNKESYMAMMPLLAEDEICYEKTPRYFVTSTAPTNIARDVSPRTKFVICIRDPVKRALSDWHHEQTLLIQRKNFSCVGCTALSEGIRFTEKILTKNGEVDSQSEFIDTSNYARHFEEWLQVFPFSQFFILKEEDIRNNPLPTLQKLEKFLGVPRYYKQEMFVYNSTMNATCFYEDDHELISCLRLQNALPHPEPNETVIKKMRDFFRPHNKRFEELTGMKFEWTDL</sequence>
<dbReference type="OrthoDB" id="411451at2759"/>
<evidence type="ECO:0000256" key="6">
    <source>
        <dbReference type="SAM" id="Phobius"/>
    </source>
</evidence>
<dbReference type="GO" id="GO:0008467">
    <property type="term" value="F:[heparan sulfate]-glucosamine 3-sulfotransferase activity"/>
    <property type="evidence" value="ECO:0007669"/>
    <property type="project" value="TreeGrafter"/>
</dbReference>
<keyword evidence="9" id="KW-1185">Reference proteome</keyword>
<dbReference type="Gene3D" id="3.40.50.300">
    <property type="entry name" value="P-loop containing nucleotide triphosphate hydrolases"/>
    <property type="match status" value="1"/>
</dbReference>
<evidence type="ECO:0000256" key="4">
    <source>
        <dbReference type="PIRSR" id="PIRSR637359-2"/>
    </source>
</evidence>
<feature type="transmembrane region" description="Helical" evidence="6">
    <location>
        <begin position="17"/>
        <end position="34"/>
    </location>
</feature>
<accession>A0A9Q1CP80</accession>
<dbReference type="InterPro" id="IPR037359">
    <property type="entry name" value="NST/OST"/>
</dbReference>
<organism evidence="8 9">
    <name type="scientific">Holothuria leucospilota</name>
    <name type="common">Black long sea cucumber</name>
    <name type="synonym">Mertensiothuria leucospilota</name>
    <dbReference type="NCBI Taxonomy" id="206669"/>
    <lineage>
        <taxon>Eukaryota</taxon>
        <taxon>Metazoa</taxon>
        <taxon>Echinodermata</taxon>
        <taxon>Eleutherozoa</taxon>
        <taxon>Echinozoa</taxon>
        <taxon>Holothuroidea</taxon>
        <taxon>Aspidochirotacea</taxon>
        <taxon>Aspidochirotida</taxon>
        <taxon>Holothuriidae</taxon>
        <taxon>Holothuria</taxon>
    </lineage>
</organism>
<dbReference type="AlphaFoldDB" id="A0A9Q1CP80"/>
<evidence type="ECO:0000256" key="5">
    <source>
        <dbReference type="PIRSR" id="PIRSR637359-3"/>
    </source>
</evidence>
<dbReference type="EMBL" id="JAIZAY010000001">
    <property type="protein sequence ID" value="KAJ8048338.1"/>
    <property type="molecule type" value="Genomic_DNA"/>
</dbReference>
<reference evidence="8" key="1">
    <citation type="submission" date="2021-10" db="EMBL/GenBank/DDBJ databases">
        <title>Tropical sea cucumber genome reveals ecological adaptation and Cuvierian tubules defense mechanism.</title>
        <authorList>
            <person name="Chen T."/>
        </authorList>
    </citation>
    <scope>NUCLEOTIDE SEQUENCE</scope>
    <source>
        <strain evidence="8">Nanhai2018</strain>
        <tissue evidence="8">Muscle</tissue>
    </source>
</reference>
<feature type="binding site" evidence="4">
    <location>
        <position position="263"/>
    </location>
    <ligand>
        <name>3'-phosphoadenylyl sulfate</name>
        <dbReference type="ChEBI" id="CHEBI:58339"/>
    </ligand>
</feature>
<keyword evidence="6" id="KW-1133">Transmembrane helix</keyword>
<comment type="caution">
    <text evidence="8">The sequence shown here is derived from an EMBL/GenBank/DDBJ whole genome shotgun (WGS) entry which is preliminary data.</text>
</comment>
<feature type="active site" description="For sulfotransferase activity" evidence="3">
    <location>
        <position position="170"/>
    </location>
</feature>
<evidence type="ECO:0000313" key="9">
    <source>
        <dbReference type="Proteomes" id="UP001152320"/>
    </source>
</evidence>
<keyword evidence="6" id="KW-0472">Membrane</keyword>
<evidence type="ECO:0000256" key="3">
    <source>
        <dbReference type="PIRSR" id="PIRSR637359-1"/>
    </source>
</evidence>
<evidence type="ECO:0000313" key="8">
    <source>
        <dbReference type="EMBL" id="KAJ8048338.1"/>
    </source>
</evidence>
<keyword evidence="5" id="KW-1015">Disulfide bond</keyword>
<dbReference type="InterPro" id="IPR000863">
    <property type="entry name" value="Sulfotransferase_dom"/>
</dbReference>
<proteinExistence type="predicted"/>
<evidence type="ECO:0000256" key="2">
    <source>
        <dbReference type="ARBA" id="ARBA00023180"/>
    </source>
</evidence>
<protein>
    <submittedName>
        <fullName evidence="8">Heparan sulfate glucosamine 3-O-sulfotransferase 6</fullName>
    </submittedName>
</protein>
<dbReference type="Proteomes" id="UP001152320">
    <property type="component" value="Chromosome 1"/>
</dbReference>
<dbReference type="InterPro" id="IPR027417">
    <property type="entry name" value="P-loop_NTPase"/>
</dbReference>
<evidence type="ECO:0000256" key="1">
    <source>
        <dbReference type="ARBA" id="ARBA00022679"/>
    </source>
</evidence>
<evidence type="ECO:0000259" key="7">
    <source>
        <dbReference type="Pfam" id="PF00685"/>
    </source>
</evidence>
<feature type="binding site" evidence="4">
    <location>
        <position position="255"/>
    </location>
    <ligand>
        <name>3'-phosphoadenylyl sulfate</name>
        <dbReference type="ChEBI" id="CHEBI:58339"/>
    </ligand>
</feature>
<keyword evidence="2" id="KW-0325">Glycoprotein</keyword>
<name>A0A9Q1CP80_HOLLE</name>
<gene>
    <name evidence="8" type="ORF">HOLleu_00610</name>
</gene>